<keyword evidence="10" id="KW-1185">Reference proteome</keyword>
<feature type="transmembrane region" description="Helical" evidence="7">
    <location>
        <begin position="57"/>
        <end position="86"/>
    </location>
</feature>
<dbReference type="InterPro" id="IPR050794">
    <property type="entry name" value="CPA2_transporter"/>
</dbReference>
<evidence type="ECO:0000256" key="4">
    <source>
        <dbReference type="ARBA" id="ARBA00022989"/>
    </source>
</evidence>
<dbReference type="AlphaFoldDB" id="A0A9Q9I7V5"/>
<dbReference type="GO" id="GO:0016020">
    <property type="term" value="C:membrane"/>
    <property type="evidence" value="ECO:0007669"/>
    <property type="project" value="UniProtKB-SubCell"/>
</dbReference>
<keyword evidence="6 7" id="KW-0472">Membrane</keyword>
<sequence length="420" mass="44280">MTTHQLAQLFLTLAVIIVLARVFGAAARRLGQPAVLGELTAGILAGPTLLSADLRGMLFPASIGTALAALANVALVLFMFCVGLELDQALLKGRGRAAVAVSIGSIVVPFALAVGPALWMAGNHRVGDRLPFVLFIGAAMSVTAFPVLARILTDRKMHRLEIGGLALASAALGDVLAWVLLAFVTAVGGYAAGGQWQVTLAVPYVLLMLFVVRPLLRRACTVAGRPRPLTPGLLSLLLAGLLLSSYATERIGIHFIFGAFLYGAMMPTRGFAHFRQELVERIEPVSGTILLPVFFVISGMRVDLSTVGTRGLVELAVILAVAVGGKFGGAYLCARSAGLGARQSGTLASLMNTRGLTEIVFLTVGLQHAIIDRDLFSLMVVMAIVTTAMAGPLLHWFYPRHMVERDLAAATQEPVLAGVK</sequence>
<evidence type="ECO:0000256" key="7">
    <source>
        <dbReference type="SAM" id="Phobius"/>
    </source>
</evidence>
<comment type="subcellular location">
    <subcellularLocation>
        <location evidence="1">Membrane</location>
        <topology evidence="1">Multi-pass membrane protein</topology>
    </subcellularLocation>
</comment>
<feature type="domain" description="Cation/H+ exchanger transmembrane" evidence="8">
    <location>
        <begin position="18"/>
        <end position="397"/>
    </location>
</feature>
<evidence type="ECO:0000313" key="10">
    <source>
        <dbReference type="Proteomes" id="UP001058003"/>
    </source>
</evidence>
<feature type="transmembrane region" description="Helical" evidence="7">
    <location>
        <begin position="228"/>
        <end position="247"/>
    </location>
</feature>
<feature type="transmembrane region" description="Helical" evidence="7">
    <location>
        <begin position="253"/>
        <end position="272"/>
    </location>
</feature>
<gene>
    <name evidence="9" type="ORF">Daura_28535</name>
</gene>
<dbReference type="OrthoDB" id="9793589at2"/>
<dbReference type="InterPro" id="IPR038770">
    <property type="entry name" value="Na+/solute_symporter_sf"/>
</dbReference>
<feature type="transmembrane region" description="Helical" evidence="7">
    <location>
        <begin position="132"/>
        <end position="153"/>
    </location>
</feature>
<feature type="transmembrane region" description="Helical" evidence="7">
    <location>
        <begin position="377"/>
        <end position="398"/>
    </location>
</feature>
<feature type="transmembrane region" description="Helical" evidence="7">
    <location>
        <begin position="312"/>
        <end position="334"/>
    </location>
</feature>
<dbReference type="PANTHER" id="PTHR32468:SF0">
    <property type="entry name" value="K(+)_H(+) ANTIPORTER 1"/>
    <property type="match status" value="1"/>
</dbReference>
<feature type="transmembrane region" description="Helical" evidence="7">
    <location>
        <begin position="165"/>
        <end position="190"/>
    </location>
</feature>
<keyword evidence="3 7" id="KW-0812">Transmembrane</keyword>
<protein>
    <submittedName>
        <fullName evidence="9">Cation:proton antiporter</fullName>
    </submittedName>
</protein>
<dbReference type="GO" id="GO:1902600">
    <property type="term" value="P:proton transmembrane transport"/>
    <property type="evidence" value="ECO:0007669"/>
    <property type="project" value="InterPro"/>
</dbReference>
<keyword evidence="4 7" id="KW-1133">Transmembrane helix</keyword>
<dbReference type="KEGG" id="daur:Daura_28535"/>
<organism evidence="9 10">
    <name type="scientific">Dactylosporangium aurantiacum</name>
    <dbReference type="NCBI Taxonomy" id="35754"/>
    <lineage>
        <taxon>Bacteria</taxon>
        <taxon>Bacillati</taxon>
        <taxon>Actinomycetota</taxon>
        <taxon>Actinomycetes</taxon>
        <taxon>Micromonosporales</taxon>
        <taxon>Micromonosporaceae</taxon>
        <taxon>Dactylosporangium</taxon>
    </lineage>
</organism>
<dbReference type="PANTHER" id="PTHR32468">
    <property type="entry name" value="CATION/H + ANTIPORTER"/>
    <property type="match status" value="1"/>
</dbReference>
<dbReference type="Pfam" id="PF00999">
    <property type="entry name" value="Na_H_Exchanger"/>
    <property type="match status" value="1"/>
</dbReference>
<proteinExistence type="predicted"/>
<dbReference type="RefSeq" id="WP_052386400.1">
    <property type="nucleotide sequence ID" value="NZ_CP073767.1"/>
</dbReference>
<feature type="transmembrane region" description="Helical" evidence="7">
    <location>
        <begin position="196"/>
        <end position="216"/>
    </location>
</feature>
<feature type="transmembrane region" description="Helical" evidence="7">
    <location>
        <begin position="284"/>
        <end position="300"/>
    </location>
</feature>
<evidence type="ECO:0000256" key="2">
    <source>
        <dbReference type="ARBA" id="ARBA00022448"/>
    </source>
</evidence>
<dbReference type="GO" id="GO:0015297">
    <property type="term" value="F:antiporter activity"/>
    <property type="evidence" value="ECO:0007669"/>
    <property type="project" value="InterPro"/>
</dbReference>
<evidence type="ECO:0000256" key="5">
    <source>
        <dbReference type="ARBA" id="ARBA00023065"/>
    </source>
</evidence>
<evidence type="ECO:0000259" key="8">
    <source>
        <dbReference type="Pfam" id="PF00999"/>
    </source>
</evidence>
<keyword evidence="5" id="KW-0406">Ion transport</keyword>
<feature type="transmembrane region" description="Helical" evidence="7">
    <location>
        <begin position="98"/>
        <end position="120"/>
    </location>
</feature>
<reference evidence="9" key="1">
    <citation type="submission" date="2021-04" db="EMBL/GenBank/DDBJ databases">
        <title>Dactylosporangium aurantiacum NRRL B-8018 full assembly.</title>
        <authorList>
            <person name="Hartkoorn R.C."/>
            <person name="Beaudoing E."/>
            <person name="Hot D."/>
        </authorList>
    </citation>
    <scope>NUCLEOTIDE SEQUENCE</scope>
    <source>
        <strain evidence="9">NRRL B-8018</strain>
    </source>
</reference>
<evidence type="ECO:0000256" key="6">
    <source>
        <dbReference type="ARBA" id="ARBA00023136"/>
    </source>
</evidence>
<dbReference type="Proteomes" id="UP001058003">
    <property type="component" value="Chromosome"/>
</dbReference>
<accession>A0A9Q9I7V5</accession>
<keyword evidence="2" id="KW-0813">Transport</keyword>
<evidence type="ECO:0000313" key="9">
    <source>
        <dbReference type="EMBL" id="UWZ50761.1"/>
    </source>
</evidence>
<dbReference type="EMBL" id="CP073767">
    <property type="protein sequence ID" value="UWZ50761.1"/>
    <property type="molecule type" value="Genomic_DNA"/>
</dbReference>
<dbReference type="Gene3D" id="1.20.1530.20">
    <property type="match status" value="1"/>
</dbReference>
<dbReference type="InterPro" id="IPR006153">
    <property type="entry name" value="Cation/H_exchanger_TM"/>
</dbReference>
<evidence type="ECO:0000256" key="3">
    <source>
        <dbReference type="ARBA" id="ARBA00022692"/>
    </source>
</evidence>
<evidence type="ECO:0000256" key="1">
    <source>
        <dbReference type="ARBA" id="ARBA00004141"/>
    </source>
</evidence>
<name>A0A9Q9I7V5_9ACTN</name>